<comment type="caution">
    <text evidence="2">The sequence shown here is derived from an EMBL/GenBank/DDBJ whole genome shotgun (WGS) entry which is preliminary data.</text>
</comment>
<feature type="domain" description="ABC-three component systems C-terminal" evidence="1">
    <location>
        <begin position="268"/>
        <end position="395"/>
    </location>
</feature>
<evidence type="ECO:0000259" key="1">
    <source>
        <dbReference type="Pfam" id="PF20283"/>
    </source>
</evidence>
<evidence type="ECO:0000313" key="2">
    <source>
        <dbReference type="EMBL" id="GGC45732.1"/>
    </source>
</evidence>
<accession>A0ABQ1MRU2</accession>
<dbReference type="InterPro" id="IPR046913">
    <property type="entry name" value="ABC-3C_CTD7"/>
</dbReference>
<dbReference type="RefSeq" id="WP_188465804.1">
    <property type="nucleotide sequence ID" value="NZ_BAABHU010000011.1"/>
</dbReference>
<sequence>MAKTLTDFSAKEPSLGYFYQIKYALLILLSNSKELENPKIKIENLDDVEIEDVNTLKLMQTKLHIKNKANLTDGSVDFWKTIRIWAEHINNSRIDIDNTIFNLITTEKIPTSSLLFRFKSNITLDSHVSEIVDSLDKISFESKNVTNQKAYMAYQSLSLENKRKLIKRIRILDNSIGITEINSKIKKELIYSTYPNSLDAFLEILEGWWFTKSIENLTSQIDSISASELQLKIANISDTFKSDNLPNHFPQQLEITDDDVESLKDRTFIKQLEIINIKTKSKTLKRAISDFRRAFEQRSKWLRLHLLNPEEEELFDSKLLDYWKNIYDIMCDEAEDRNMEELPDLGKNFYLEQFAKTCPQVKIREKFNEDYLTRGSYQILADTKKIGWHPNYKKEL</sequence>
<proteinExistence type="predicted"/>
<name>A0ABQ1MRU2_9BACT</name>
<organism evidence="2 3">
    <name type="scientific">Marivirga lumbricoides</name>
    <dbReference type="NCBI Taxonomy" id="1046115"/>
    <lineage>
        <taxon>Bacteria</taxon>
        <taxon>Pseudomonadati</taxon>
        <taxon>Bacteroidota</taxon>
        <taxon>Cytophagia</taxon>
        <taxon>Cytophagales</taxon>
        <taxon>Marivirgaceae</taxon>
        <taxon>Marivirga</taxon>
    </lineage>
</organism>
<gene>
    <name evidence="2" type="ORF">GCM10011506_34180</name>
</gene>
<reference evidence="3" key="1">
    <citation type="journal article" date="2019" name="Int. J. Syst. Evol. Microbiol.">
        <title>The Global Catalogue of Microorganisms (GCM) 10K type strain sequencing project: providing services to taxonomists for standard genome sequencing and annotation.</title>
        <authorList>
            <consortium name="The Broad Institute Genomics Platform"/>
            <consortium name="The Broad Institute Genome Sequencing Center for Infectious Disease"/>
            <person name="Wu L."/>
            <person name="Ma J."/>
        </authorList>
    </citation>
    <scope>NUCLEOTIDE SEQUENCE [LARGE SCALE GENOMIC DNA]</scope>
    <source>
        <strain evidence="3">CGMCC 1.10832</strain>
    </source>
</reference>
<dbReference type="Proteomes" id="UP000636010">
    <property type="component" value="Unassembled WGS sequence"/>
</dbReference>
<keyword evidence="3" id="KW-1185">Reference proteome</keyword>
<dbReference type="Pfam" id="PF20283">
    <property type="entry name" value="CTD7"/>
    <property type="match status" value="1"/>
</dbReference>
<protein>
    <recommendedName>
        <fullName evidence="1">ABC-three component systems C-terminal domain-containing protein</fullName>
    </recommendedName>
</protein>
<evidence type="ECO:0000313" key="3">
    <source>
        <dbReference type="Proteomes" id="UP000636010"/>
    </source>
</evidence>
<dbReference type="EMBL" id="BMEC01000011">
    <property type="protein sequence ID" value="GGC45732.1"/>
    <property type="molecule type" value="Genomic_DNA"/>
</dbReference>